<protein>
    <submittedName>
        <fullName evidence="2">DUF5313 family protein</fullName>
    </submittedName>
</protein>
<organism evidence="2 3">
    <name type="scientific">Antrihabitans spumae</name>
    <dbReference type="NCBI Taxonomy" id="3373370"/>
    <lineage>
        <taxon>Bacteria</taxon>
        <taxon>Bacillati</taxon>
        <taxon>Actinomycetota</taxon>
        <taxon>Actinomycetes</taxon>
        <taxon>Mycobacteriales</taxon>
        <taxon>Nocardiaceae</taxon>
        <taxon>Antrihabitans</taxon>
    </lineage>
</organism>
<evidence type="ECO:0000256" key="1">
    <source>
        <dbReference type="SAM" id="Phobius"/>
    </source>
</evidence>
<dbReference type="InterPro" id="IPR035197">
    <property type="entry name" value="DUF5313"/>
</dbReference>
<comment type="caution">
    <text evidence="2">The sequence shown here is derived from an EMBL/GenBank/DDBJ whole genome shotgun (WGS) entry which is preliminary data.</text>
</comment>
<feature type="transmembrane region" description="Helical" evidence="1">
    <location>
        <begin position="65"/>
        <end position="85"/>
    </location>
</feature>
<keyword evidence="1" id="KW-1133">Transmembrane helix</keyword>
<dbReference type="Proteomes" id="UP001609175">
    <property type="component" value="Unassembled WGS sequence"/>
</dbReference>
<sequence>MSDTRPNPVQWIGYAFGRRLPATMQDWVANDLTGDHAFRRHLIRGMVPFVPIFVLFTLLPGPAWLRGATLLLGLLLALSYCAAYMGQNRARRLHVHGLPTDLISPRNQAKRAEERAAYEATYRAATYRAA</sequence>
<evidence type="ECO:0000313" key="2">
    <source>
        <dbReference type="EMBL" id="MFH5210451.1"/>
    </source>
</evidence>
<name>A0ABW7JTX8_9NOCA</name>
<dbReference type="Pfam" id="PF17240">
    <property type="entry name" value="DUF5313"/>
    <property type="match status" value="1"/>
</dbReference>
<reference evidence="2 3" key="1">
    <citation type="submission" date="2024-10" db="EMBL/GenBank/DDBJ databases">
        <authorList>
            <person name="Riesco R."/>
        </authorList>
    </citation>
    <scope>NUCLEOTIDE SEQUENCE [LARGE SCALE GENOMIC DNA]</scope>
    <source>
        <strain evidence="2 3">NCIMB 15449</strain>
    </source>
</reference>
<dbReference type="RefSeq" id="WP_395116173.1">
    <property type="nucleotide sequence ID" value="NZ_JBIMSO010000060.1"/>
</dbReference>
<feature type="transmembrane region" description="Helical" evidence="1">
    <location>
        <begin position="42"/>
        <end position="59"/>
    </location>
</feature>
<keyword evidence="1" id="KW-0812">Transmembrane</keyword>
<proteinExistence type="predicted"/>
<keyword evidence="1" id="KW-0472">Membrane</keyword>
<evidence type="ECO:0000313" key="3">
    <source>
        <dbReference type="Proteomes" id="UP001609175"/>
    </source>
</evidence>
<dbReference type="EMBL" id="JBIMSO010000060">
    <property type="protein sequence ID" value="MFH5210451.1"/>
    <property type="molecule type" value="Genomic_DNA"/>
</dbReference>
<accession>A0ABW7JTX8</accession>
<gene>
    <name evidence="2" type="ORF">ACHIPZ_19895</name>
</gene>